<dbReference type="InterPro" id="IPR036397">
    <property type="entry name" value="RNaseH_sf"/>
</dbReference>
<dbReference type="EMBL" id="OZ021743">
    <property type="protein sequence ID" value="CAK9330108.1"/>
    <property type="molecule type" value="Genomic_DNA"/>
</dbReference>
<evidence type="ECO:0000259" key="5">
    <source>
        <dbReference type="SMART" id="SM00479"/>
    </source>
</evidence>
<feature type="compositionally biased region" description="Polar residues" evidence="4">
    <location>
        <begin position="296"/>
        <end position="311"/>
    </location>
</feature>
<dbReference type="PANTHER" id="PTHR30231:SF4">
    <property type="entry name" value="PROTEIN NEN2"/>
    <property type="match status" value="1"/>
</dbReference>
<evidence type="ECO:0000313" key="7">
    <source>
        <dbReference type="Proteomes" id="UP001642487"/>
    </source>
</evidence>
<dbReference type="Proteomes" id="UP001642487">
    <property type="component" value="Chromosome 9"/>
</dbReference>
<evidence type="ECO:0000256" key="2">
    <source>
        <dbReference type="ARBA" id="ARBA00022801"/>
    </source>
</evidence>
<keyword evidence="7" id="KW-1185">Reference proteome</keyword>
<evidence type="ECO:0000256" key="1">
    <source>
        <dbReference type="ARBA" id="ARBA00022722"/>
    </source>
</evidence>
<keyword evidence="1" id="KW-0540">Nuclease</keyword>
<name>A0ABP0ZBG6_9ROSI</name>
<evidence type="ECO:0000256" key="3">
    <source>
        <dbReference type="ARBA" id="ARBA00022839"/>
    </source>
</evidence>
<keyword evidence="2" id="KW-0378">Hydrolase</keyword>
<dbReference type="PANTHER" id="PTHR30231">
    <property type="entry name" value="DNA POLYMERASE III SUBUNIT EPSILON"/>
    <property type="match status" value="1"/>
</dbReference>
<dbReference type="Pfam" id="PF00929">
    <property type="entry name" value="RNase_T"/>
    <property type="match status" value="1"/>
</dbReference>
<evidence type="ECO:0000313" key="6">
    <source>
        <dbReference type="EMBL" id="CAK9330108.1"/>
    </source>
</evidence>
<dbReference type="CDD" id="cd06127">
    <property type="entry name" value="DEDDh"/>
    <property type="match status" value="1"/>
</dbReference>
<feature type="compositionally biased region" description="Low complexity" evidence="4">
    <location>
        <begin position="215"/>
        <end position="226"/>
    </location>
</feature>
<feature type="region of interest" description="Disordered" evidence="4">
    <location>
        <begin position="292"/>
        <end position="311"/>
    </location>
</feature>
<keyword evidence="3" id="KW-0269">Exonuclease</keyword>
<feature type="domain" description="Exonuclease" evidence="5">
    <location>
        <begin position="9"/>
        <end position="183"/>
    </location>
</feature>
<evidence type="ECO:0000256" key="4">
    <source>
        <dbReference type="SAM" id="MobiDB-lite"/>
    </source>
</evidence>
<feature type="region of interest" description="Disordered" evidence="4">
    <location>
        <begin position="202"/>
        <end position="237"/>
    </location>
</feature>
<accession>A0ABP0ZBG6</accession>
<dbReference type="Gene3D" id="3.30.420.10">
    <property type="entry name" value="Ribonuclease H-like superfamily/Ribonuclease H"/>
    <property type="match status" value="1"/>
</dbReference>
<dbReference type="SMART" id="SM00479">
    <property type="entry name" value="EXOIII"/>
    <property type="match status" value="1"/>
</dbReference>
<gene>
    <name evidence="6" type="ORF">CITCOLO1_LOCUS22591</name>
</gene>
<organism evidence="6 7">
    <name type="scientific">Citrullus colocynthis</name>
    <name type="common">colocynth</name>
    <dbReference type="NCBI Taxonomy" id="252529"/>
    <lineage>
        <taxon>Eukaryota</taxon>
        <taxon>Viridiplantae</taxon>
        <taxon>Streptophyta</taxon>
        <taxon>Embryophyta</taxon>
        <taxon>Tracheophyta</taxon>
        <taxon>Spermatophyta</taxon>
        <taxon>Magnoliopsida</taxon>
        <taxon>eudicotyledons</taxon>
        <taxon>Gunneridae</taxon>
        <taxon>Pentapetalae</taxon>
        <taxon>rosids</taxon>
        <taxon>fabids</taxon>
        <taxon>Cucurbitales</taxon>
        <taxon>Cucurbitaceae</taxon>
        <taxon>Benincaseae</taxon>
        <taxon>Citrullus</taxon>
    </lineage>
</organism>
<dbReference type="InterPro" id="IPR012337">
    <property type="entry name" value="RNaseH-like_sf"/>
</dbReference>
<dbReference type="SUPFAM" id="SSF53098">
    <property type="entry name" value="Ribonuclease H-like"/>
    <property type="match status" value="1"/>
</dbReference>
<dbReference type="InterPro" id="IPR013520">
    <property type="entry name" value="Ribonucl_H"/>
</dbReference>
<reference evidence="6 7" key="1">
    <citation type="submission" date="2024-03" db="EMBL/GenBank/DDBJ databases">
        <authorList>
            <person name="Gkanogiannis A."/>
            <person name="Becerra Lopez-Lavalle L."/>
        </authorList>
    </citation>
    <scope>NUCLEOTIDE SEQUENCE [LARGE SCALE GENOMIC DNA]</scope>
</reference>
<protein>
    <recommendedName>
        <fullName evidence="5">Exonuclease domain-containing protein</fullName>
    </recommendedName>
</protein>
<sequence>MAPAEDRSEIAFFDVETTVPTRQGQRFSILEFGAILVCPRKLVELESYSTLVRPSDLSLISSLSVRCNGITRDAVISSPTFADIADRVYDILHGRIWAGHNILRFDCARIREAFAEIGMPAPEPKGTIDSLALLTQRFGRRAGDMKMATLASYFGIGQQTHRSLDDVRMNLEVLKYCATVLFLESSLPEVFPENSWVSPNAVTRRRAAKSSPQGDNSNDNTHSSSSRIGGHPISLTDQQGETHPILSLLTCSSEDGASNLAESSATDSGSFNMHTLSDQITGESLEADINMEEDQASSSTEASPSEDTSTSFNATTEFLEPDQVSVSFITASFVPFFRGSQRIQLLHKDDCLQLLCNNLRVRFGISTKFTDYAGRPRLSFVVDVPPSLCMVLEASDGVAQRLFSDSGSGSEWRPVVMRKNGYFNYPTMRLHIPTAVSGDTAIYATEMYQKESSGAAQRLIFSKFDAAELDSLIKPGAILDAFISLDTYDYQQSAGIRLVAKRLIIHS</sequence>
<proteinExistence type="predicted"/>